<evidence type="ECO:0000313" key="6">
    <source>
        <dbReference type="Proteomes" id="UP000006462"/>
    </source>
</evidence>
<dbReference type="InterPro" id="IPR043594">
    <property type="entry name" value="HMGL"/>
</dbReference>
<evidence type="ECO:0000256" key="3">
    <source>
        <dbReference type="ARBA" id="ARBA00023239"/>
    </source>
</evidence>
<proteinExistence type="inferred from homology"/>
<keyword evidence="2" id="KW-0479">Metal-binding</keyword>
<evidence type="ECO:0000313" key="5">
    <source>
        <dbReference type="EMBL" id="EFB91272.1"/>
    </source>
</evidence>
<gene>
    <name evidence="5" type="ORF">HMPREF7215_0363</name>
</gene>
<comment type="caution">
    <text evidence="5">The sequence shown here is derived from an EMBL/GenBank/DDBJ whole genome shotgun (WGS) entry which is preliminary data.</text>
</comment>
<feature type="domain" description="Pyruvate carboxyltransferase" evidence="4">
    <location>
        <begin position="10"/>
        <end position="277"/>
    </location>
</feature>
<dbReference type="InterPro" id="IPR000891">
    <property type="entry name" value="PYR_CT"/>
</dbReference>
<comment type="similarity">
    <text evidence="1">Belongs to the HMG-CoA lyase family.</text>
</comment>
<evidence type="ECO:0000256" key="1">
    <source>
        <dbReference type="ARBA" id="ARBA00009405"/>
    </source>
</evidence>
<dbReference type="CDD" id="cd07938">
    <property type="entry name" value="DRE_TIM_HMGL"/>
    <property type="match status" value="1"/>
</dbReference>
<dbReference type="Gene3D" id="3.20.20.70">
    <property type="entry name" value="Aldolase class I"/>
    <property type="match status" value="1"/>
</dbReference>
<dbReference type="PANTHER" id="PTHR42738:SF7">
    <property type="entry name" value="HYDROXYMETHYLGLUTARYL-COA LYASE"/>
    <property type="match status" value="1"/>
</dbReference>
<dbReference type="EC" id="4.1.3.4" evidence="5"/>
<organism evidence="5 6">
    <name type="scientific">Pyramidobacter piscolens W5455</name>
    <dbReference type="NCBI Taxonomy" id="352165"/>
    <lineage>
        <taxon>Bacteria</taxon>
        <taxon>Thermotogati</taxon>
        <taxon>Synergistota</taxon>
        <taxon>Synergistia</taxon>
        <taxon>Synergistales</taxon>
        <taxon>Dethiosulfovibrionaceae</taxon>
        <taxon>Pyramidobacter</taxon>
    </lineage>
</organism>
<keyword evidence="3 5" id="KW-0456">Lyase</keyword>
<dbReference type="RefSeq" id="WP_009164336.1">
    <property type="nucleotide sequence ID" value="NZ_ADFP01000047.1"/>
</dbReference>
<dbReference type="PANTHER" id="PTHR42738">
    <property type="entry name" value="HYDROXYMETHYLGLUTARYL-COA LYASE"/>
    <property type="match status" value="1"/>
</dbReference>
<sequence>MHFDGLPKNAVIREVCPRDGFQGICDFIPTEKKVEFIGQMLSTGIKEMEITSFVSPKAIPQLSDAAQVLPAVKKEYPDVEFTALVPNVKGAENALAAGADVVNVVFSVSESHNMANIRRTVEQSLSGMDDIIALVRGKAKICVSMATSFMCPFEGRIDPRRVAELIGKVRAKGVDCITLAETIGTCTPKDFTETLQVVKPALEGIPTYLHIHNTYGFADMNVKCALDEGFNRFDSAVGGLGGCPFAPGAAGNAATEDLVYLMQSMGVDTGLDPLRVVTVARALKAYGLRTMGSLCASSFGKPKPEMPVQNQ</sequence>
<dbReference type="GO" id="GO:0004419">
    <property type="term" value="F:hydroxymethylglutaryl-CoA lyase activity"/>
    <property type="evidence" value="ECO:0007669"/>
    <property type="project" value="UniProtKB-EC"/>
</dbReference>
<name>A0ABM9ZWF2_9BACT</name>
<evidence type="ECO:0000256" key="2">
    <source>
        <dbReference type="ARBA" id="ARBA00022723"/>
    </source>
</evidence>
<protein>
    <submittedName>
        <fullName evidence="5">HMGL-like protein</fullName>
        <ecNumber evidence="5">4.1.3.4</ecNumber>
    </submittedName>
</protein>
<evidence type="ECO:0000259" key="4">
    <source>
        <dbReference type="PROSITE" id="PS50991"/>
    </source>
</evidence>
<dbReference type="Pfam" id="PF00682">
    <property type="entry name" value="HMGL-like"/>
    <property type="match status" value="1"/>
</dbReference>
<accession>A0ABM9ZWF2</accession>
<dbReference type="SUPFAM" id="SSF51569">
    <property type="entry name" value="Aldolase"/>
    <property type="match status" value="1"/>
</dbReference>
<dbReference type="Proteomes" id="UP000006462">
    <property type="component" value="Unassembled WGS sequence"/>
</dbReference>
<dbReference type="InterPro" id="IPR013785">
    <property type="entry name" value="Aldolase_TIM"/>
</dbReference>
<reference evidence="5 6" key="1">
    <citation type="submission" date="2009-12" db="EMBL/GenBank/DDBJ databases">
        <authorList>
            <person name="Shrivastava S."/>
            <person name="Madupu R."/>
            <person name="Durkin A.S."/>
            <person name="Torralba M."/>
            <person name="Methe B."/>
            <person name="Sutton G.G."/>
            <person name="Strausberg R.L."/>
            <person name="Nelson K.E."/>
        </authorList>
    </citation>
    <scope>NUCLEOTIDE SEQUENCE [LARGE SCALE GENOMIC DNA]</scope>
    <source>
        <strain evidence="5 6">W5455</strain>
    </source>
</reference>
<dbReference type="PROSITE" id="PS50991">
    <property type="entry name" value="PYR_CT"/>
    <property type="match status" value="1"/>
</dbReference>
<dbReference type="EMBL" id="ADFP01000047">
    <property type="protein sequence ID" value="EFB91272.1"/>
    <property type="molecule type" value="Genomic_DNA"/>
</dbReference>
<dbReference type="NCBIfam" id="NF004283">
    <property type="entry name" value="PRK05692.1"/>
    <property type="match status" value="1"/>
</dbReference>
<keyword evidence="6" id="KW-1185">Reference proteome</keyword>